<dbReference type="AlphaFoldDB" id="A0A7D5P2B3"/>
<feature type="region of interest" description="Disordered" evidence="1">
    <location>
        <begin position="1"/>
        <end position="22"/>
    </location>
</feature>
<evidence type="ECO:0000256" key="1">
    <source>
        <dbReference type="SAM" id="MobiDB-lite"/>
    </source>
</evidence>
<sequence>MESSGRSDLSEHDEQGLQKYEEAYNLSEDALAEYNTGRQLFFENLPEGESNLEDYPFDWQTLSDTMESASEYFGEAADLFEESRQLSESPEFNEPCVRAVDWTQAHLDALSMFGDLGGPSRDWFTQRHNEAKRADSPLPPAQLLDRILGRPTESYTPLDEGTPMETPSSAETETSEETPTSDLQIVSRGFSVDDSSDEPAPYVAATIVNRGDGQSGPAELVVRWYDDDGNFLYEGGGQAELVSLAVEETWEARVYASKEQASIGDAEIEIDAEGYPIPSDENVEVQNSELQTNGTTVTITGELANTSGQELLSASAYSKIYDGDGVVLAGGHDQETDIPAEETWQFEIQWDARDRIDRVSEHVAVGYGNT</sequence>
<dbReference type="EMBL" id="CP058910">
    <property type="protein sequence ID" value="QLH76324.1"/>
    <property type="molecule type" value="Genomic_DNA"/>
</dbReference>
<feature type="compositionally biased region" description="Low complexity" evidence="1">
    <location>
        <begin position="163"/>
        <end position="181"/>
    </location>
</feature>
<evidence type="ECO:0000313" key="3">
    <source>
        <dbReference type="Proteomes" id="UP000509667"/>
    </source>
</evidence>
<dbReference type="KEGG" id="hrr:HZS55_02955"/>
<organism evidence="2 3">
    <name type="scientific">Halosimplex rubrum</name>
    <dbReference type="NCBI Taxonomy" id="869889"/>
    <lineage>
        <taxon>Archaea</taxon>
        <taxon>Methanobacteriati</taxon>
        <taxon>Methanobacteriota</taxon>
        <taxon>Stenosarchaea group</taxon>
        <taxon>Halobacteria</taxon>
        <taxon>Halobacteriales</taxon>
        <taxon>Haloarculaceae</taxon>
        <taxon>Halosimplex</taxon>
    </lineage>
</organism>
<dbReference type="NCBIfam" id="NF038353">
    <property type="entry name" value="FxLYD_dom"/>
    <property type="match status" value="2"/>
</dbReference>
<name>A0A7D5P2B3_9EURY</name>
<keyword evidence="3" id="KW-1185">Reference proteome</keyword>
<accession>A0A7D5P2B3</accession>
<feature type="region of interest" description="Disordered" evidence="1">
    <location>
        <begin position="147"/>
        <end position="186"/>
    </location>
</feature>
<proteinExistence type="predicted"/>
<dbReference type="Proteomes" id="UP000509667">
    <property type="component" value="Chromosome"/>
</dbReference>
<reference evidence="2 3" key="1">
    <citation type="submission" date="2020-07" db="EMBL/GenBank/DDBJ databases">
        <title>Halosimplex pelagicum sp. nov. and Halosimplex rubrum sp. nov., isolated from salted brown alga Laminaria, and emended description of the genus Halosimplex.</title>
        <authorList>
            <person name="Cui H."/>
        </authorList>
    </citation>
    <scope>NUCLEOTIDE SEQUENCE [LARGE SCALE GENOMIC DNA]</scope>
    <source>
        <strain evidence="2 3">R27</strain>
    </source>
</reference>
<evidence type="ECO:0000313" key="2">
    <source>
        <dbReference type="EMBL" id="QLH76324.1"/>
    </source>
</evidence>
<dbReference type="InterPro" id="IPR047676">
    <property type="entry name" value="FxLYD_dom"/>
</dbReference>
<gene>
    <name evidence="2" type="ORF">HZS55_02955</name>
</gene>
<protein>
    <submittedName>
        <fullName evidence="2">Uncharacterized protein</fullName>
    </submittedName>
</protein>
<feature type="compositionally biased region" description="Basic and acidic residues" evidence="1">
    <location>
        <begin position="8"/>
        <end position="22"/>
    </location>
</feature>